<evidence type="ECO:0000313" key="1">
    <source>
        <dbReference type="EMBL" id="GGD08270.1"/>
    </source>
</evidence>
<name>A0ABQ1PZ79_9BACI</name>
<keyword evidence="2" id="KW-1185">Reference proteome</keyword>
<comment type="caution">
    <text evidence="1">The sequence shown here is derived from an EMBL/GenBank/DDBJ whole genome shotgun (WGS) entry which is preliminary data.</text>
</comment>
<gene>
    <name evidence="1" type="ORF">GCM10011389_14790</name>
</gene>
<accession>A0ABQ1PZ79</accession>
<evidence type="ECO:0000313" key="2">
    <source>
        <dbReference type="Proteomes" id="UP000642571"/>
    </source>
</evidence>
<sequence length="64" mass="7687">MHYSEKILIHELVKKYEISSEMVYKLLQESKRSSYENEKDSKKVAEIENLISFYVKKDQKDESV</sequence>
<reference evidence="2" key="1">
    <citation type="journal article" date="2019" name="Int. J. Syst. Evol. Microbiol.">
        <title>The Global Catalogue of Microorganisms (GCM) 10K type strain sequencing project: providing services to taxonomists for standard genome sequencing and annotation.</title>
        <authorList>
            <consortium name="The Broad Institute Genomics Platform"/>
            <consortium name="The Broad Institute Genome Sequencing Center for Infectious Disease"/>
            <person name="Wu L."/>
            <person name="Ma J."/>
        </authorList>
    </citation>
    <scope>NUCLEOTIDE SEQUENCE [LARGE SCALE GENOMIC DNA]</scope>
    <source>
        <strain evidence="2">CGMCC 1.15353</strain>
    </source>
</reference>
<dbReference type="RefSeq" id="WP_188652365.1">
    <property type="nucleotide sequence ID" value="NZ_BMIN01000005.1"/>
</dbReference>
<dbReference type="EMBL" id="BMIN01000005">
    <property type="protein sequence ID" value="GGD08270.1"/>
    <property type="molecule type" value="Genomic_DNA"/>
</dbReference>
<proteinExistence type="predicted"/>
<dbReference type="Proteomes" id="UP000642571">
    <property type="component" value="Unassembled WGS sequence"/>
</dbReference>
<protein>
    <submittedName>
        <fullName evidence="1">Uncharacterized protein</fullName>
    </submittedName>
</protein>
<organism evidence="1 2">
    <name type="scientific">Pontibacillus salipaludis</name>
    <dbReference type="NCBI Taxonomy" id="1697394"/>
    <lineage>
        <taxon>Bacteria</taxon>
        <taxon>Bacillati</taxon>
        <taxon>Bacillota</taxon>
        <taxon>Bacilli</taxon>
        <taxon>Bacillales</taxon>
        <taxon>Bacillaceae</taxon>
        <taxon>Pontibacillus</taxon>
    </lineage>
</organism>